<dbReference type="EMBL" id="BMMX01000067">
    <property type="protein sequence ID" value="GGL19430.1"/>
    <property type="molecule type" value="Genomic_DNA"/>
</dbReference>
<feature type="domain" description="CRISPR type III-associated protein" evidence="3">
    <location>
        <begin position="31"/>
        <end position="196"/>
    </location>
</feature>
<proteinExistence type="predicted"/>
<dbReference type="Proteomes" id="UP000656042">
    <property type="component" value="Unassembled WGS sequence"/>
</dbReference>
<dbReference type="Pfam" id="PF03787">
    <property type="entry name" value="RAMPs"/>
    <property type="match status" value="1"/>
</dbReference>
<evidence type="ECO:0000256" key="1">
    <source>
        <dbReference type="ARBA" id="ARBA00023118"/>
    </source>
</evidence>
<dbReference type="GO" id="GO:0051607">
    <property type="term" value="P:defense response to virus"/>
    <property type="evidence" value="ECO:0007669"/>
    <property type="project" value="UniProtKB-KW"/>
</dbReference>
<organism evidence="4 5">
    <name type="scientific">Mangrovihabitans endophyticus</name>
    <dbReference type="NCBI Taxonomy" id="1751298"/>
    <lineage>
        <taxon>Bacteria</taxon>
        <taxon>Bacillati</taxon>
        <taxon>Actinomycetota</taxon>
        <taxon>Actinomycetes</taxon>
        <taxon>Micromonosporales</taxon>
        <taxon>Micromonosporaceae</taxon>
        <taxon>Mangrovihabitans</taxon>
    </lineage>
</organism>
<dbReference type="RefSeq" id="WP_189082936.1">
    <property type="nucleotide sequence ID" value="NZ_BMMX01000067.1"/>
</dbReference>
<protein>
    <recommendedName>
        <fullName evidence="3">CRISPR type III-associated protein domain-containing protein</fullName>
    </recommendedName>
</protein>
<evidence type="ECO:0000259" key="3">
    <source>
        <dbReference type="Pfam" id="PF03787"/>
    </source>
</evidence>
<name>A0A8J3FSG8_9ACTN</name>
<evidence type="ECO:0000313" key="5">
    <source>
        <dbReference type="Proteomes" id="UP000656042"/>
    </source>
</evidence>
<dbReference type="InterPro" id="IPR005537">
    <property type="entry name" value="RAMP_III_fam"/>
</dbReference>
<keyword evidence="5" id="KW-1185">Reference proteome</keyword>
<dbReference type="AlphaFoldDB" id="A0A8J3FSG8"/>
<accession>A0A8J3FSG8</accession>
<evidence type="ECO:0000313" key="4">
    <source>
        <dbReference type="EMBL" id="GGL19430.1"/>
    </source>
</evidence>
<dbReference type="Gene3D" id="2.60.40.4350">
    <property type="match status" value="1"/>
</dbReference>
<reference evidence="4" key="1">
    <citation type="journal article" date="2014" name="Int. J. Syst. Evol. Microbiol.">
        <title>Complete genome sequence of Corynebacterium casei LMG S-19264T (=DSM 44701T), isolated from a smear-ripened cheese.</title>
        <authorList>
            <consortium name="US DOE Joint Genome Institute (JGI-PGF)"/>
            <person name="Walter F."/>
            <person name="Albersmeier A."/>
            <person name="Kalinowski J."/>
            <person name="Ruckert C."/>
        </authorList>
    </citation>
    <scope>NUCLEOTIDE SEQUENCE</scope>
    <source>
        <strain evidence="4">CGMCC 4.7299</strain>
    </source>
</reference>
<gene>
    <name evidence="4" type="ORF">GCM10012284_62450</name>
</gene>
<keyword evidence="1" id="KW-0051">Antiviral defense</keyword>
<comment type="subunit">
    <text evidence="2">Part of the Csm effector complex that includes Cas10, Csm2, Csm3, Csm4 and Csm5.</text>
</comment>
<reference evidence="4" key="2">
    <citation type="submission" date="2020-09" db="EMBL/GenBank/DDBJ databases">
        <authorList>
            <person name="Sun Q."/>
            <person name="Zhou Y."/>
        </authorList>
    </citation>
    <scope>NUCLEOTIDE SEQUENCE</scope>
    <source>
        <strain evidence="4">CGMCC 4.7299</strain>
    </source>
</reference>
<sequence>MTAPAPVCLHITAHAVQRLALGVASEIGYFTDSHPYVPGSVLRGALAATWIAEHGPPTSHNPRHAEFQELFDGDIRFGPLLPEGTTRAPLSVRLCKYQPYPRCVATAVDDAFDTGTHCPSCTGPLHRSRGTITGPAATTRITRTEIDPATGRAKDGHLYANAALPAGTLLTGVIHGHHPWLAQPHTIWLGGRRTVGGRATVTPVGHTPAQPPRLLPPGQLITDGRLLLRLGSPAVFVDTAGRPTLVPQPGIDLPDGVTVTRAWTRPLTWTGWHAASRLPKPADLCAAAGSTYILDGTSDALTTFAAQVQRHGIGLRRAEGLGTADTATTAWRPRPARTAPTLAHDPGIDLHAAIMELTLTADELRWLTAVVHEMQIEQHRHAGALPESLVADVLDRPAADVLSGRQRHTLLTCLTGADPEALRTLFILLDTAAPEDPSPMERA</sequence>
<evidence type="ECO:0000256" key="2">
    <source>
        <dbReference type="ARBA" id="ARBA00093789"/>
    </source>
</evidence>
<comment type="caution">
    <text evidence="4">The sequence shown here is derived from an EMBL/GenBank/DDBJ whole genome shotgun (WGS) entry which is preliminary data.</text>
</comment>